<accession>A0A448TZ46</accession>
<evidence type="ECO:0000313" key="3">
    <source>
        <dbReference type="Proteomes" id="UP000275510"/>
    </source>
</evidence>
<dbReference type="AlphaFoldDB" id="A0A448TZ46"/>
<dbReference type="Proteomes" id="UP000275510">
    <property type="component" value="Chromosome"/>
</dbReference>
<protein>
    <submittedName>
        <fullName evidence="2">Uncharacterized protein</fullName>
    </submittedName>
</protein>
<sequence>MKELIYFYLIVGCYIAHRKTSNLDVNAVDFLKTYLKIVFTYPKELLAKKRNKSEEGNL</sequence>
<dbReference type="EMBL" id="JAPQFC010000001">
    <property type="protein sequence ID" value="MCY6523616.1"/>
    <property type="molecule type" value="Genomic_DNA"/>
</dbReference>
<organism evidence="2 3">
    <name type="scientific">Actinobacillus pleuropneumoniae</name>
    <name type="common">Haemophilus pleuropneumoniae</name>
    <dbReference type="NCBI Taxonomy" id="715"/>
    <lineage>
        <taxon>Bacteria</taxon>
        <taxon>Pseudomonadati</taxon>
        <taxon>Pseudomonadota</taxon>
        <taxon>Gammaproteobacteria</taxon>
        <taxon>Pasteurellales</taxon>
        <taxon>Pasteurellaceae</taxon>
        <taxon>Actinobacillus</taxon>
    </lineage>
</organism>
<dbReference type="EMBL" id="LR134515">
    <property type="protein sequence ID" value="VEJ16907.1"/>
    <property type="molecule type" value="Genomic_DNA"/>
</dbReference>
<proteinExistence type="predicted"/>
<gene>
    <name evidence="2" type="ORF">NCTC10976_01011</name>
    <name evidence="1" type="ORF">OYG11_05095</name>
</gene>
<evidence type="ECO:0000313" key="2">
    <source>
        <dbReference type="EMBL" id="VEJ16907.1"/>
    </source>
</evidence>
<reference evidence="2 3" key="1">
    <citation type="submission" date="2018-12" db="EMBL/GenBank/DDBJ databases">
        <authorList>
            <consortium name="Pathogen Informatics"/>
        </authorList>
    </citation>
    <scope>NUCLEOTIDE SEQUENCE [LARGE SCALE GENOMIC DNA]</scope>
    <source>
        <strain evidence="2 3">NCTC10976</strain>
    </source>
</reference>
<name>A0A448TZ46_ACTPL</name>
<reference evidence="1" key="2">
    <citation type="journal article" date="2021" name="Vet Sci">
        <title>O-Serogroups and Pathovirotypes of Escherichia coli Isolated from Post-Weaning Piglets Showing Diarrhoea and/or Oedema in South Korea.</title>
        <authorList>
            <person name="Byun J.W."/>
            <person name="Moon B.Y."/>
            <person name="Do K.H."/>
            <person name="Lee K."/>
            <person name="Lee H.Y."/>
            <person name="Kim W.I."/>
            <person name="So B."/>
            <person name="Lee W.K."/>
        </authorList>
    </citation>
    <scope>NUCLEOTIDE SEQUENCE</scope>
    <source>
        <strain evidence="1">84/14</strain>
    </source>
</reference>
<evidence type="ECO:0000313" key="1">
    <source>
        <dbReference type="EMBL" id="MCY6523616.1"/>
    </source>
</evidence>
<reference evidence="1" key="3">
    <citation type="submission" date="2022-12" db="EMBL/GenBank/DDBJ databases">
        <authorList>
            <person name="Kardos G."/>
            <person name="Sarkozi R."/>
            <person name="Laczko L."/>
            <person name="Marton S."/>
            <person name="Makrai L."/>
            <person name="Banyai K."/>
            <person name="Fodor L."/>
        </authorList>
    </citation>
    <scope>NUCLEOTIDE SEQUENCE</scope>
    <source>
        <strain evidence="1">84/14</strain>
    </source>
</reference>
<dbReference type="Proteomes" id="UP001077788">
    <property type="component" value="Unassembled WGS sequence"/>
</dbReference>
<dbReference type="RefSeq" id="WP_005601293.1">
    <property type="nucleotide sequence ID" value="NZ_CBDBSX010000076.1"/>
</dbReference>